<comment type="caution">
    <text evidence="4">The sequence shown here is derived from an EMBL/GenBank/DDBJ whole genome shotgun (WGS) entry which is preliminary data.</text>
</comment>
<keyword evidence="2" id="KW-1133">Transmembrane helix</keyword>
<feature type="transmembrane region" description="Helical" evidence="2">
    <location>
        <begin position="692"/>
        <end position="713"/>
    </location>
</feature>
<name>A0AAD8BW80_BIOPF</name>
<feature type="domain" description="IgGFc-binding protein N-terminal" evidence="3">
    <location>
        <begin position="172"/>
        <end position="478"/>
    </location>
</feature>
<feature type="compositionally biased region" description="Basic and acidic residues" evidence="1">
    <location>
        <begin position="666"/>
        <end position="682"/>
    </location>
</feature>
<keyword evidence="2" id="KW-0472">Membrane</keyword>
<dbReference type="PANTHER" id="PTHR46534">
    <property type="entry name" value="IGGFC_BINDING DOMAIN-CONTAINING PROTEIN"/>
    <property type="match status" value="1"/>
</dbReference>
<dbReference type="Proteomes" id="UP001233172">
    <property type="component" value="Unassembled WGS sequence"/>
</dbReference>
<evidence type="ECO:0000313" key="5">
    <source>
        <dbReference type="Proteomes" id="UP001233172"/>
    </source>
</evidence>
<dbReference type="InterPro" id="IPR006212">
    <property type="entry name" value="Furin_repeat"/>
</dbReference>
<protein>
    <submittedName>
        <fullName evidence="4">Hemicentin-1</fullName>
    </submittedName>
</protein>
<organism evidence="4 5">
    <name type="scientific">Biomphalaria pfeifferi</name>
    <name type="common">Bloodfluke planorb</name>
    <name type="synonym">Freshwater snail</name>
    <dbReference type="NCBI Taxonomy" id="112525"/>
    <lineage>
        <taxon>Eukaryota</taxon>
        <taxon>Metazoa</taxon>
        <taxon>Spiralia</taxon>
        <taxon>Lophotrochozoa</taxon>
        <taxon>Mollusca</taxon>
        <taxon>Gastropoda</taxon>
        <taxon>Heterobranchia</taxon>
        <taxon>Euthyneura</taxon>
        <taxon>Panpulmonata</taxon>
        <taxon>Hygrophila</taxon>
        <taxon>Lymnaeoidea</taxon>
        <taxon>Planorbidae</taxon>
        <taxon>Biomphalaria</taxon>
    </lineage>
</organism>
<dbReference type="Pfam" id="PF17517">
    <property type="entry name" value="IgGFc_binding"/>
    <property type="match status" value="1"/>
</dbReference>
<gene>
    <name evidence="4" type="ORF">Bpfe_008502</name>
</gene>
<keyword evidence="5" id="KW-1185">Reference proteome</keyword>
<reference evidence="4" key="1">
    <citation type="journal article" date="2023" name="PLoS Negl. Trop. Dis.">
        <title>A genome sequence for Biomphalaria pfeifferi, the major vector snail for the human-infecting parasite Schistosoma mansoni.</title>
        <authorList>
            <person name="Bu L."/>
            <person name="Lu L."/>
            <person name="Laidemitt M.R."/>
            <person name="Zhang S.M."/>
            <person name="Mutuku M."/>
            <person name="Mkoji G."/>
            <person name="Steinauer M."/>
            <person name="Loker E.S."/>
        </authorList>
    </citation>
    <scope>NUCLEOTIDE SEQUENCE</scope>
    <source>
        <strain evidence="4">KasaAsao</strain>
    </source>
</reference>
<dbReference type="CDD" id="cd00064">
    <property type="entry name" value="FU"/>
    <property type="match status" value="1"/>
</dbReference>
<proteinExistence type="predicted"/>
<dbReference type="AlphaFoldDB" id="A0AAD8BW80"/>
<feature type="compositionally biased region" description="Basic and acidic residues" evidence="1">
    <location>
        <begin position="733"/>
        <end position="753"/>
    </location>
</feature>
<reference evidence="4" key="2">
    <citation type="submission" date="2023-04" db="EMBL/GenBank/DDBJ databases">
        <authorList>
            <person name="Bu L."/>
            <person name="Lu L."/>
            <person name="Laidemitt M.R."/>
            <person name="Zhang S.M."/>
            <person name="Mutuku M."/>
            <person name="Mkoji G."/>
            <person name="Steinauer M."/>
            <person name="Loker E.S."/>
        </authorList>
    </citation>
    <scope>NUCLEOTIDE SEQUENCE</scope>
    <source>
        <strain evidence="4">KasaAsao</strain>
        <tissue evidence="4">Whole Snail</tissue>
    </source>
</reference>
<evidence type="ECO:0000313" key="4">
    <source>
        <dbReference type="EMBL" id="KAK0062009.1"/>
    </source>
</evidence>
<feature type="region of interest" description="Disordered" evidence="1">
    <location>
        <begin position="722"/>
        <end position="753"/>
    </location>
</feature>
<evidence type="ECO:0000256" key="2">
    <source>
        <dbReference type="SAM" id="Phobius"/>
    </source>
</evidence>
<sequence length="753" mass="84473">MELNSTSPLAFKPTSPLAFKPTSPLEFKPTVGQGLIEILSRKTRRMIVAWICLVSSQLASEAFSTKVNVTALGNEFLLAFPRLRDPAIYLLIYTLAKEAKVTLSLTNPGSSDHSRFMELSVKRSKSVQHRLSSKKLGMPSKKYSHHKCLLLTSDQSFGLYVHVYDEQYSLSSFMAVPIQAFGRAYIVITHYKRPFLTIMTQRKTKLFVSFFIYPWVDHVVDRVIQPISPFKWRTLPMESYQAFSLTKCTDKFFLTNISLTGSRIESGHPIGVISGSCSLIEEDCKEPEKAIPDMSSEMLLPVKMYGLRFVIVNSRQRTIRDFIWITASEPNACLNVYYYNFKQRIYLKDLVEAKHTNVIGYIVSDKPVAIHLLMNYTCQSSENIGGPSISMIVPNELFFNVYACLNHPASNIVSYISLVIPVRFSVENVRWNGGSIPYVNISKYDGVVKFGYIIVILELGSTRGEAFLEASFNFGCYFSGFSKGSFLQAAGFLYQDEKYDCSPSDQSEEDGLDNDCDGIVDEEYRNGLDDDGDGLIDEDTYNDSDCDKAGKWGKGCIIACADFCLDNCDTNTGACTSCLNGRTNLNNFCLDECPKFTYGLDCMGNCVEKCNGRDCVERSRGQCLSLDNMSSPVPVMTSKLYDTSELLNPFTLSNTSKLAETPHPLDITKENDTQDTKEHPESENTQEQDSNALWVVILAPLLIGVCGIIYMILRRIPKRLEEEGPVDDQVQDSPEKEKEPSSLTSDTRRGTLI</sequence>
<dbReference type="InterPro" id="IPR035234">
    <property type="entry name" value="IgGFc-bd_N"/>
</dbReference>
<feature type="region of interest" description="Disordered" evidence="1">
    <location>
        <begin position="657"/>
        <end position="687"/>
    </location>
</feature>
<evidence type="ECO:0000259" key="3">
    <source>
        <dbReference type="Pfam" id="PF17517"/>
    </source>
</evidence>
<keyword evidence="2" id="KW-0812">Transmembrane</keyword>
<accession>A0AAD8BW80</accession>
<dbReference type="PANTHER" id="PTHR46534:SF1">
    <property type="entry name" value="IGGFC-BINDING PROTEIN N-TERMINAL DOMAIN-CONTAINING PROTEIN"/>
    <property type="match status" value="1"/>
</dbReference>
<dbReference type="EMBL" id="JASAOG010000027">
    <property type="protein sequence ID" value="KAK0062009.1"/>
    <property type="molecule type" value="Genomic_DNA"/>
</dbReference>
<evidence type="ECO:0000256" key="1">
    <source>
        <dbReference type="SAM" id="MobiDB-lite"/>
    </source>
</evidence>